<dbReference type="InterPro" id="IPR042242">
    <property type="entry name" value="RecO_C"/>
</dbReference>
<evidence type="ECO:0000256" key="7">
    <source>
        <dbReference type="HAMAP-Rule" id="MF_00201"/>
    </source>
</evidence>
<evidence type="ECO:0000256" key="5">
    <source>
        <dbReference type="ARBA" id="ARBA00023204"/>
    </source>
</evidence>
<dbReference type="GO" id="GO:0043590">
    <property type="term" value="C:bacterial nucleoid"/>
    <property type="evidence" value="ECO:0007669"/>
    <property type="project" value="TreeGrafter"/>
</dbReference>
<dbReference type="GO" id="GO:0006302">
    <property type="term" value="P:double-strand break repair"/>
    <property type="evidence" value="ECO:0007669"/>
    <property type="project" value="TreeGrafter"/>
</dbReference>
<dbReference type="Proteomes" id="UP000233375">
    <property type="component" value="Unassembled WGS sequence"/>
</dbReference>
<comment type="function">
    <text evidence="7">Involved in DNA repair and RecF pathway recombination.</text>
</comment>
<evidence type="ECO:0000313" key="9">
    <source>
        <dbReference type="EMBL" id="PKG21790.1"/>
    </source>
</evidence>
<evidence type="ECO:0000256" key="4">
    <source>
        <dbReference type="ARBA" id="ARBA00023172"/>
    </source>
</evidence>
<dbReference type="PANTHER" id="PTHR33991:SF1">
    <property type="entry name" value="DNA REPAIR PROTEIN RECO"/>
    <property type="match status" value="1"/>
</dbReference>
<organism evidence="9 10">
    <name type="scientific">Niallia nealsonii</name>
    <dbReference type="NCBI Taxonomy" id="115979"/>
    <lineage>
        <taxon>Bacteria</taxon>
        <taxon>Bacillati</taxon>
        <taxon>Bacillota</taxon>
        <taxon>Bacilli</taxon>
        <taxon>Bacillales</taxon>
        <taxon>Bacillaceae</taxon>
        <taxon>Niallia</taxon>
    </lineage>
</organism>
<evidence type="ECO:0000313" key="10">
    <source>
        <dbReference type="Proteomes" id="UP000233375"/>
    </source>
</evidence>
<sequence length="251" mass="28945">MLEKCEGIVIKTIDYGETNKIVTLYTREWGKVGVMARGAKKSNSRLASITQPFTYGFYLVQRSRGLGLLQQGEIITSMRALKEDIFLTAYASYIVELTDKCVEEKKPNPYHFELLHQILQYMNEGYDGEILTHIYEMKMLNTLGLYPILDKCSVCGATDGNFSFSIREGGLICHRCIEKDPYHYKISQATVKLLRIFYLFDISRLGTISVKEQTKKELNLIISAYYEEYSGLYLKSKKFLHSLKDFGQHFN</sequence>
<proteinExistence type="inferred from homology"/>
<reference evidence="9 10" key="1">
    <citation type="journal article" date="2003" name="Int. J. Syst. Evol. Microbiol.">
        <title>Bacillus nealsonii sp. nov., isolated from a spacecraft-assembly facility, whose spores are gamma-radiation resistant.</title>
        <authorList>
            <person name="Venkateswaran K."/>
            <person name="Kempf M."/>
            <person name="Chen F."/>
            <person name="Satomi M."/>
            <person name="Nicholson W."/>
            <person name="Kern R."/>
        </authorList>
    </citation>
    <scope>NUCLEOTIDE SEQUENCE [LARGE SCALE GENOMIC DNA]</scope>
    <source>
        <strain evidence="9 10">FO-92</strain>
    </source>
</reference>
<dbReference type="OrthoDB" id="9797083at2"/>
<protein>
    <recommendedName>
        <fullName evidence="2 7">DNA repair protein RecO</fullName>
    </recommendedName>
    <alternativeName>
        <fullName evidence="6 7">Recombination protein O</fullName>
    </alternativeName>
</protein>
<dbReference type="RefSeq" id="WP_101179165.1">
    <property type="nucleotide sequence ID" value="NZ_PISE01000061.1"/>
</dbReference>
<dbReference type="Pfam" id="PF11967">
    <property type="entry name" value="RecO_N"/>
    <property type="match status" value="1"/>
</dbReference>
<gene>
    <name evidence="7" type="primary">recO</name>
    <name evidence="9" type="ORF">CWS01_20635</name>
</gene>
<evidence type="ECO:0000256" key="2">
    <source>
        <dbReference type="ARBA" id="ARBA00021310"/>
    </source>
</evidence>
<dbReference type="SUPFAM" id="SSF50249">
    <property type="entry name" value="Nucleic acid-binding proteins"/>
    <property type="match status" value="1"/>
</dbReference>
<feature type="domain" description="DNA replication/recombination mediator RecO N-terminal" evidence="8">
    <location>
        <begin position="1"/>
        <end position="77"/>
    </location>
</feature>
<dbReference type="HAMAP" id="MF_00201">
    <property type="entry name" value="RecO"/>
    <property type="match status" value="1"/>
</dbReference>
<evidence type="ECO:0000259" key="8">
    <source>
        <dbReference type="Pfam" id="PF11967"/>
    </source>
</evidence>
<dbReference type="Gene3D" id="2.40.50.140">
    <property type="entry name" value="Nucleic acid-binding proteins"/>
    <property type="match status" value="1"/>
</dbReference>
<name>A0A2N0YX12_9BACI</name>
<keyword evidence="3 7" id="KW-0227">DNA damage</keyword>
<keyword evidence="5 7" id="KW-0234">DNA repair</keyword>
<evidence type="ECO:0000256" key="1">
    <source>
        <dbReference type="ARBA" id="ARBA00007452"/>
    </source>
</evidence>
<dbReference type="InterPro" id="IPR012340">
    <property type="entry name" value="NA-bd_OB-fold"/>
</dbReference>
<dbReference type="EMBL" id="PISE01000061">
    <property type="protein sequence ID" value="PKG21790.1"/>
    <property type="molecule type" value="Genomic_DNA"/>
</dbReference>
<dbReference type="InterPro" id="IPR022572">
    <property type="entry name" value="DNA_rep/recomb_RecO_N"/>
</dbReference>
<keyword evidence="10" id="KW-1185">Reference proteome</keyword>
<dbReference type="InterPro" id="IPR003717">
    <property type="entry name" value="RecO"/>
</dbReference>
<comment type="caution">
    <text evidence="9">The sequence shown here is derived from an EMBL/GenBank/DDBJ whole genome shotgun (WGS) entry which is preliminary data.</text>
</comment>
<accession>A0A2N0YX12</accession>
<dbReference type="Pfam" id="PF02565">
    <property type="entry name" value="RecO_C"/>
    <property type="match status" value="1"/>
</dbReference>
<dbReference type="NCBIfam" id="TIGR00613">
    <property type="entry name" value="reco"/>
    <property type="match status" value="1"/>
</dbReference>
<dbReference type="AlphaFoldDB" id="A0A2N0YX12"/>
<evidence type="ECO:0000256" key="3">
    <source>
        <dbReference type="ARBA" id="ARBA00022763"/>
    </source>
</evidence>
<dbReference type="Gene3D" id="1.20.1440.120">
    <property type="entry name" value="Recombination protein O, C-terminal domain"/>
    <property type="match status" value="1"/>
</dbReference>
<dbReference type="InterPro" id="IPR037278">
    <property type="entry name" value="ARFGAP/RecO"/>
</dbReference>
<keyword evidence="4 7" id="KW-0233">DNA recombination</keyword>
<dbReference type="PANTHER" id="PTHR33991">
    <property type="entry name" value="DNA REPAIR PROTEIN RECO"/>
    <property type="match status" value="1"/>
</dbReference>
<dbReference type="SUPFAM" id="SSF57863">
    <property type="entry name" value="ArfGap/RecO-like zinc finger"/>
    <property type="match status" value="1"/>
</dbReference>
<comment type="similarity">
    <text evidence="1 7">Belongs to the RecO family.</text>
</comment>
<dbReference type="GO" id="GO:0006310">
    <property type="term" value="P:DNA recombination"/>
    <property type="evidence" value="ECO:0007669"/>
    <property type="project" value="UniProtKB-UniRule"/>
</dbReference>
<evidence type="ECO:0000256" key="6">
    <source>
        <dbReference type="ARBA" id="ARBA00033409"/>
    </source>
</evidence>